<evidence type="ECO:0000313" key="3">
    <source>
        <dbReference type="Proteomes" id="UP000037069"/>
    </source>
</evidence>
<dbReference type="OrthoDB" id="7975759at2759"/>
<accession>A0A0L0CGS0</accession>
<protein>
    <submittedName>
        <fullName evidence="2">Uncharacterized protein</fullName>
    </submittedName>
</protein>
<reference evidence="2 3" key="1">
    <citation type="journal article" date="2015" name="Nat. Commun.">
        <title>Lucilia cuprina genome unlocks parasitic fly biology to underpin future interventions.</title>
        <authorList>
            <person name="Anstead C.A."/>
            <person name="Korhonen P.K."/>
            <person name="Young N.D."/>
            <person name="Hall R.S."/>
            <person name="Jex A.R."/>
            <person name="Murali S.C."/>
            <person name="Hughes D.S."/>
            <person name="Lee S.F."/>
            <person name="Perry T."/>
            <person name="Stroehlein A.J."/>
            <person name="Ansell B.R."/>
            <person name="Breugelmans B."/>
            <person name="Hofmann A."/>
            <person name="Qu J."/>
            <person name="Dugan S."/>
            <person name="Lee S.L."/>
            <person name="Chao H."/>
            <person name="Dinh H."/>
            <person name="Han Y."/>
            <person name="Doddapaneni H.V."/>
            <person name="Worley K.C."/>
            <person name="Muzny D.M."/>
            <person name="Ioannidis P."/>
            <person name="Waterhouse R.M."/>
            <person name="Zdobnov E.M."/>
            <person name="James P.J."/>
            <person name="Bagnall N.H."/>
            <person name="Kotze A.C."/>
            <person name="Gibbs R.A."/>
            <person name="Richards S."/>
            <person name="Batterham P."/>
            <person name="Gasser R.B."/>
        </authorList>
    </citation>
    <scope>NUCLEOTIDE SEQUENCE [LARGE SCALE GENOMIC DNA]</scope>
    <source>
        <strain evidence="2 3">LS</strain>
        <tissue evidence="2">Full body</tissue>
    </source>
</reference>
<dbReference type="OMA" id="CIFENIH"/>
<gene>
    <name evidence="2" type="ORF">FF38_11677</name>
</gene>
<dbReference type="Proteomes" id="UP000037069">
    <property type="component" value="Unassembled WGS sequence"/>
</dbReference>
<proteinExistence type="predicted"/>
<dbReference type="CDD" id="cd23992">
    <property type="entry name" value="PBP_GOBP"/>
    <property type="match status" value="1"/>
</dbReference>
<dbReference type="EMBL" id="JRES01000501">
    <property type="protein sequence ID" value="KNC30704.1"/>
    <property type="molecule type" value="Genomic_DNA"/>
</dbReference>
<dbReference type="Gene3D" id="1.10.238.20">
    <property type="entry name" value="Pheromone/general odorant binding protein domain"/>
    <property type="match status" value="2"/>
</dbReference>
<sequence>MAYKNVFKILVILLATSVDTNYCQESGELRNSNLSDALIRHARLTCLQQYPQADTINYSSTPETQCFFHCFLYRMGLMDLKTRGLNSRKFIDIWEKIEEAFEEDICLDRFDFSEPLSGICIDTYRKLMEFRNNCLELFEYTFTTNSTWKKEDPKMSKKIGQSATEFCDFINAENILAKETSQDEVSLLTEYQEKLQCIFENIHYLDAYGRIDESEINLSYQEALEDSIESRDVVRNCSRRANAKYDKYYFGNMVWELQKCLKAQSPVYDKVYKLRDEISRNY</sequence>
<feature type="chain" id="PRO_5005536496" evidence="1">
    <location>
        <begin position="24"/>
        <end position="282"/>
    </location>
</feature>
<keyword evidence="1" id="KW-0732">Signal</keyword>
<evidence type="ECO:0000313" key="2">
    <source>
        <dbReference type="EMBL" id="KNC30704.1"/>
    </source>
</evidence>
<organism evidence="2 3">
    <name type="scientific">Lucilia cuprina</name>
    <name type="common">Green bottle fly</name>
    <name type="synonym">Australian sheep blowfly</name>
    <dbReference type="NCBI Taxonomy" id="7375"/>
    <lineage>
        <taxon>Eukaryota</taxon>
        <taxon>Metazoa</taxon>
        <taxon>Ecdysozoa</taxon>
        <taxon>Arthropoda</taxon>
        <taxon>Hexapoda</taxon>
        <taxon>Insecta</taxon>
        <taxon>Pterygota</taxon>
        <taxon>Neoptera</taxon>
        <taxon>Endopterygota</taxon>
        <taxon>Diptera</taxon>
        <taxon>Brachycera</taxon>
        <taxon>Muscomorpha</taxon>
        <taxon>Oestroidea</taxon>
        <taxon>Calliphoridae</taxon>
        <taxon>Luciliinae</taxon>
        <taxon>Lucilia</taxon>
    </lineage>
</organism>
<feature type="signal peptide" evidence="1">
    <location>
        <begin position="1"/>
        <end position="23"/>
    </location>
</feature>
<dbReference type="GO" id="GO:0005549">
    <property type="term" value="F:odorant binding"/>
    <property type="evidence" value="ECO:0007669"/>
    <property type="project" value="InterPro"/>
</dbReference>
<name>A0A0L0CGS0_LUCCU</name>
<evidence type="ECO:0000256" key="1">
    <source>
        <dbReference type="SAM" id="SignalP"/>
    </source>
</evidence>
<dbReference type="SUPFAM" id="SSF47565">
    <property type="entry name" value="Insect pheromone/odorant-binding proteins"/>
    <property type="match status" value="1"/>
</dbReference>
<dbReference type="InterPro" id="IPR036728">
    <property type="entry name" value="PBP_GOBP_sf"/>
</dbReference>
<keyword evidence="3" id="KW-1185">Reference proteome</keyword>
<comment type="caution">
    <text evidence="2">The sequence shown here is derived from an EMBL/GenBank/DDBJ whole genome shotgun (WGS) entry which is preliminary data.</text>
</comment>
<dbReference type="AlphaFoldDB" id="A0A0L0CGS0"/>